<protein>
    <recommendedName>
        <fullName evidence="1">AAA+ ATPase domain-containing protein</fullName>
    </recommendedName>
</protein>
<organism evidence="2 3">
    <name type="scientific">Enterobacter roggenkampii</name>
    <dbReference type="NCBI Taxonomy" id="1812935"/>
    <lineage>
        <taxon>Bacteria</taxon>
        <taxon>Pseudomonadati</taxon>
        <taxon>Pseudomonadota</taxon>
        <taxon>Gammaproteobacteria</taxon>
        <taxon>Enterobacterales</taxon>
        <taxon>Enterobacteriaceae</taxon>
        <taxon>Enterobacter</taxon>
        <taxon>Enterobacter cloacae complex</taxon>
    </lineage>
</organism>
<dbReference type="AlphaFoldDB" id="A0AAU9BPL1"/>
<dbReference type="GO" id="GO:0016887">
    <property type="term" value="F:ATP hydrolysis activity"/>
    <property type="evidence" value="ECO:0007669"/>
    <property type="project" value="InterPro"/>
</dbReference>
<dbReference type="EMBL" id="AP023447">
    <property type="protein sequence ID" value="BCL42765.1"/>
    <property type="molecule type" value="Genomic_DNA"/>
</dbReference>
<dbReference type="InterPro" id="IPR051396">
    <property type="entry name" value="Bact_Antivir_Def_Nuclease"/>
</dbReference>
<dbReference type="Pfam" id="PF13304">
    <property type="entry name" value="AAA_21"/>
    <property type="match status" value="1"/>
</dbReference>
<dbReference type="Proteomes" id="UP000595858">
    <property type="component" value="Chromosome"/>
</dbReference>
<dbReference type="InterPro" id="IPR003959">
    <property type="entry name" value="ATPase_AAA_core"/>
</dbReference>
<gene>
    <name evidence="2" type="ORF">OIPHN260_22670</name>
</gene>
<evidence type="ECO:0000313" key="2">
    <source>
        <dbReference type="EMBL" id="BCL42765.1"/>
    </source>
</evidence>
<evidence type="ECO:0000259" key="1">
    <source>
        <dbReference type="SMART" id="SM00382"/>
    </source>
</evidence>
<dbReference type="CDD" id="cd00267">
    <property type="entry name" value="ABC_ATPase"/>
    <property type="match status" value="2"/>
</dbReference>
<dbReference type="InterPro" id="IPR003593">
    <property type="entry name" value="AAA+_ATPase"/>
</dbReference>
<feature type="domain" description="AAA+ ATPase" evidence="1">
    <location>
        <begin position="20"/>
        <end position="344"/>
    </location>
</feature>
<dbReference type="GO" id="GO:0005524">
    <property type="term" value="F:ATP binding"/>
    <property type="evidence" value="ECO:0007669"/>
    <property type="project" value="InterPro"/>
</dbReference>
<sequence>MRINLVKEYKSLPVGLEFDLPDFCILTGRNGSGKSHLLEAIANRQISKVVSDGKTLTNIFHVGYNALNPQINDRCESQQLVQAASSSWSQISQVIQHYKINFLGKRVFKDIFNEYIIPHFGQNPQRDSVLRVVFKKTNKNLENIVESDIFENMTFSESSDGSLFFTQCAMIFKGYHMRWERNKFNKFLNAEEKTDKYPVIDDESFIKKFGPAPWSLINEILKRAKLPYEFPSPGLSNPELAYTLKLIDITTGKNISVNDLSSGEKVLMSLALAIYNVGEGGVRPELLLLDEPDAPLHPQYSHLMIETLIETIVKRAGVKVVMTTHSPTTVAIAPDNSVYEINREEKIPAMISPGKAVTVLTQGIDFLRVSYEKRRQVFVESKYDVEYFEKLFDALNRRRKFNYQPIFMEPHSGTSNCTDVIDIVDKLRIAGNDLVWGIIDFDASNVSRDTILVLGEGKRYAIENYLLDLDPLYVVLALIRYGKATYQDFGVTTQISYPDAAYLTESECQILIDNFLTILGMNMDNLMPVTLENGYQLNYPQEFLLHQGHNYETLIQSKFTKLQAISRGQGDSALKLGLAEVIAEFPQFLPVEIGNLFESLDGVRSVYQY</sequence>
<accession>A0AAU9BPL1</accession>
<name>A0AAU9BPL1_9ENTR</name>
<proteinExistence type="predicted"/>
<dbReference type="InterPro" id="IPR027417">
    <property type="entry name" value="P-loop_NTPase"/>
</dbReference>
<dbReference type="SMART" id="SM00382">
    <property type="entry name" value="AAA"/>
    <property type="match status" value="1"/>
</dbReference>
<dbReference type="RefSeq" id="WP_202324525.1">
    <property type="nucleotide sequence ID" value="NZ_AP023447.1"/>
</dbReference>
<evidence type="ECO:0000313" key="3">
    <source>
        <dbReference type="Proteomes" id="UP000595858"/>
    </source>
</evidence>
<reference evidence="2" key="1">
    <citation type="journal article" date="2020" name="J Glob Antimicrob Resist">
        <title>Genomic characterization of clinical Enterobacter roggenkampii co-harboring blaIMP-1- and blaGES-5-encoding IncP6 and mcr-9-encoding IncHI2 plasmids isolated in Japan.</title>
        <authorList>
            <person name="Umeda K."/>
            <person name="Nakamura H."/>
            <person name="Fukuda A."/>
            <person name="Matsumoto Y."/>
            <person name="Motooka D."/>
            <person name="Nakamura S."/>
            <person name="Yasui Y."/>
            <person name="Yoshida H."/>
            <person name="Kawahara R."/>
        </authorList>
    </citation>
    <scope>NUCLEOTIDE SEQUENCE</scope>
    <source>
        <strain evidence="2">OIPH-N260</strain>
    </source>
</reference>
<dbReference type="PANTHER" id="PTHR43581">
    <property type="entry name" value="ATP/GTP PHOSPHATASE"/>
    <property type="match status" value="1"/>
</dbReference>
<dbReference type="Gene3D" id="3.40.50.300">
    <property type="entry name" value="P-loop containing nucleotide triphosphate hydrolases"/>
    <property type="match status" value="1"/>
</dbReference>
<dbReference type="PANTHER" id="PTHR43581:SF4">
    <property type="entry name" value="ATP_GTP PHOSPHATASE"/>
    <property type="match status" value="1"/>
</dbReference>
<dbReference type="SUPFAM" id="SSF52540">
    <property type="entry name" value="P-loop containing nucleoside triphosphate hydrolases"/>
    <property type="match status" value="1"/>
</dbReference>